<evidence type="ECO:0000313" key="1">
    <source>
        <dbReference type="EMBL" id="XCN73454.1"/>
    </source>
</evidence>
<dbReference type="KEGG" id="eaj:Q3M24_01505"/>
<reference evidence="1" key="1">
    <citation type="journal article" date="2024" name="Syst. Appl. Microbiol.">
        <title>First single-strain enrichments of Electrothrix cable bacteria, description of E. aestuarii sp. nov. and E. rattekaaiensis sp. nov., and proposal of a cable bacteria taxonomy following the rules of the SeqCode.</title>
        <authorList>
            <person name="Plum-Jensen L.E."/>
            <person name="Schramm A."/>
            <person name="Marshall I.P.G."/>
        </authorList>
    </citation>
    <scope>NUCLEOTIDE SEQUENCE</scope>
    <source>
        <strain evidence="1">Rat1</strain>
    </source>
</reference>
<proteinExistence type="predicted"/>
<evidence type="ECO:0008006" key="2">
    <source>
        <dbReference type="Google" id="ProtNLM"/>
    </source>
</evidence>
<gene>
    <name evidence="1" type="ORF">Q3M24_01505</name>
</gene>
<organism evidence="1">
    <name type="scientific">Candidatus Electrothrix aestuarii</name>
    <dbReference type="NCBI Taxonomy" id="3062594"/>
    <lineage>
        <taxon>Bacteria</taxon>
        <taxon>Pseudomonadati</taxon>
        <taxon>Thermodesulfobacteriota</taxon>
        <taxon>Desulfobulbia</taxon>
        <taxon>Desulfobulbales</taxon>
        <taxon>Desulfobulbaceae</taxon>
        <taxon>Candidatus Electrothrix</taxon>
    </lineage>
</organism>
<reference evidence="1" key="2">
    <citation type="submission" date="2024-06" db="EMBL/GenBank/DDBJ databases">
        <authorList>
            <person name="Plum-Jensen L.E."/>
            <person name="Schramm A."/>
            <person name="Marshall I.P.G."/>
        </authorList>
    </citation>
    <scope>NUCLEOTIDE SEQUENCE</scope>
    <source>
        <strain evidence="1">Rat1</strain>
    </source>
</reference>
<dbReference type="EMBL" id="CP159373">
    <property type="protein sequence ID" value="XCN73454.1"/>
    <property type="molecule type" value="Genomic_DNA"/>
</dbReference>
<protein>
    <recommendedName>
        <fullName evidence="2">PD-(D/E)XK nuclease family transposase</fullName>
    </recommendedName>
</protein>
<name>A0AAU8LX82_9BACT</name>
<sequence>MQIANPVYDVVFKYLMDDNGVAKKIISLIIGEEIESLEFQPTEYSDDVDKGNRSLTVYRLDFAATVRLPDGNFKRIIIEIQKAKFSTDIMRFRNYLGKQYSNKNNVYEQGDRSKACPILSIYFLGHRLDKVHVPVIRVERKYYDNATGGELPVQEEFIESLTHDSFVIQIPELRKNGETCWKRCWRCSSSPFRRKRPIFLIFLSPSTLRSTGR</sequence>
<dbReference type="AlphaFoldDB" id="A0AAU8LX82"/>
<accession>A0AAU8LX82</accession>